<gene>
    <name evidence="2" type="ORF">AVEN_10095_1</name>
    <name evidence="1" type="ORF">AVEN_223850_1</name>
</gene>
<evidence type="ECO:0000313" key="3">
    <source>
        <dbReference type="Proteomes" id="UP000499080"/>
    </source>
</evidence>
<protein>
    <submittedName>
        <fullName evidence="1">Uncharacterized protein</fullName>
    </submittedName>
</protein>
<sequence length="103" mass="11789">MFSVSRIDFSFKRVEDTVAVRGLELGAFGFKSRTLTTRQKEFLMSRSGYGLINIRIASPIACAQAREDYCCYEMRHSLCAMKYVIDFEFGELRCCRSCGAANW</sequence>
<name>A0A4Y2VEL5_ARAVE</name>
<proteinExistence type="predicted"/>
<accession>A0A4Y2VEL5</accession>
<comment type="caution">
    <text evidence="1">The sequence shown here is derived from an EMBL/GenBank/DDBJ whole genome shotgun (WGS) entry which is preliminary data.</text>
</comment>
<reference evidence="1 3" key="1">
    <citation type="journal article" date="2019" name="Sci. Rep.">
        <title>Orb-weaving spider Araneus ventricosus genome elucidates the spidroin gene catalogue.</title>
        <authorList>
            <person name="Kono N."/>
            <person name="Nakamura H."/>
            <person name="Ohtoshi R."/>
            <person name="Moran D.A.P."/>
            <person name="Shinohara A."/>
            <person name="Yoshida Y."/>
            <person name="Fujiwara M."/>
            <person name="Mori M."/>
            <person name="Tomita M."/>
            <person name="Arakawa K."/>
        </authorList>
    </citation>
    <scope>NUCLEOTIDE SEQUENCE [LARGE SCALE GENOMIC DNA]</scope>
</reference>
<dbReference type="Proteomes" id="UP000499080">
    <property type="component" value="Unassembled WGS sequence"/>
</dbReference>
<organism evidence="1 3">
    <name type="scientific">Araneus ventricosus</name>
    <name type="common">Orbweaver spider</name>
    <name type="synonym">Epeira ventricosa</name>
    <dbReference type="NCBI Taxonomy" id="182803"/>
    <lineage>
        <taxon>Eukaryota</taxon>
        <taxon>Metazoa</taxon>
        <taxon>Ecdysozoa</taxon>
        <taxon>Arthropoda</taxon>
        <taxon>Chelicerata</taxon>
        <taxon>Arachnida</taxon>
        <taxon>Araneae</taxon>
        <taxon>Araneomorphae</taxon>
        <taxon>Entelegynae</taxon>
        <taxon>Araneoidea</taxon>
        <taxon>Araneidae</taxon>
        <taxon>Araneus</taxon>
    </lineage>
</organism>
<evidence type="ECO:0000313" key="1">
    <source>
        <dbReference type="EMBL" id="GBO22556.1"/>
    </source>
</evidence>
<evidence type="ECO:0000313" key="2">
    <source>
        <dbReference type="EMBL" id="GBO22557.1"/>
    </source>
</evidence>
<dbReference type="EMBL" id="BGPR01045642">
    <property type="protein sequence ID" value="GBO22557.1"/>
    <property type="molecule type" value="Genomic_DNA"/>
</dbReference>
<dbReference type="EMBL" id="BGPR01045641">
    <property type="protein sequence ID" value="GBO22556.1"/>
    <property type="molecule type" value="Genomic_DNA"/>
</dbReference>
<keyword evidence="3" id="KW-1185">Reference proteome</keyword>
<dbReference type="AlphaFoldDB" id="A0A4Y2VEL5"/>